<reference evidence="1" key="1">
    <citation type="submission" date="2021-06" db="EMBL/GenBank/DDBJ databases">
        <authorList>
            <person name="Kallberg Y."/>
            <person name="Tangrot J."/>
            <person name="Rosling A."/>
        </authorList>
    </citation>
    <scope>NUCLEOTIDE SEQUENCE</scope>
    <source>
        <strain evidence="1">MA461A</strain>
    </source>
</reference>
<evidence type="ECO:0000313" key="2">
    <source>
        <dbReference type="Proteomes" id="UP000789920"/>
    </source>
</evidence>
<evidence type="ECO:0000313" key="1">
    <source>
        <dbReference type="EMBL" id="CAG8851423.1"/>
    </source>
</evidence>
<name>A0ACA9SX76_9GLOM</name>
<protein>
    <submittedName>
        <fullName evidence="1">36732_t:CDS:1</fullName>
    </submittedName>
</protein>
<gene>
    <name evidence="1" type="ORF">RPERSI_LOCUS36557</name>
</gene>
<feature type="non-terminal residue" evidence="1">
    <location>
        <position position="1"/>
    </location>
</feature>
<accession>A0ACA9SX76</accession>
<keyword evidence="2" id="KW-1185">Reference proteome</keyword>
<comment type="caution">
    <text evidence="1">The sequence shown here is derived from an EMBL/GenBank/DDBJ whole genome shotgun (WGS) entry which is preliminary data.</text>
</comment>
<dbReference type="Proteomes" id="UP000789920">
    <property type="component" value="Unassembled WGS sequence"/>
</dbReference>
<proteinExistence type="predicted"/>
<organism evidence="1 2">
    <name type="scientific">Racocetra persica</name>
    <dbReference type="NCBI Taxonomy" id="160502"/>
    <lineage>
        <taxon>Eukaryota</taxon>
        <taxon>Fungi</taxon>
        <taxon>Fungi incertae sedis</taxon>
        <taxon>Mucoromycota</taxon>
        <taxon>Glomeromycotina</taxon>
        <taxon>Glomeromycetes</taxon>
        <taxon>Diversisporales</taxon>
        <taxon>Gigasporaceae</taxon>
        <taxon>Racocetra</taxon>
    </lineage>
</organism>
<dbReference type="EMBL" id="CAJVQC010176108">
    <property type="protein sequence ID" value="CAG8851423.1"/>
    <property type="molecule type" value="Genomic_DNA"/>
</dbReference>
<sequence length="46" mass="5416">KVTKTRSQEVLRPHEEARPYEKIIEAPINKLLQKERTISERDLQSG</sequence>